<dbReference type="OrthoDB" id="268412at2"/>
<reference evidence="3" key="1">
    <citation type="submission" date="2016-12" db="EMBL/GenBank/DDBJ databases">
        <title>Comparative genomics of four Isosphaeraceae planctomycetes: a common pool of plasmids and glycoside hydrolase genes.</title>
        <authorList>
            <person name="Ivanova A."/>
        </authorList>
    </citation>
    <scope>NUCLEOTIDE SEQUENCE [LARGE SCALE GENOMIC DNA]</scope>
    <source>
        <strain evidence="3">PX4</strain>
    </source>
</reference>
<gene>
    <name evidence="2" type="ORF">BSF38_00020</name>
</gene>
<organism evidence="2 3">
    <name type="scientific">Paludisphaera borealis</name>
    <dbReference type="NCBI Taxonomy" id="1387353"/>
    <lineage>
        <taxon>Bacteria</taxon>
        <taxon>Pseudomonadati</taxon>
        <taxon>Planctomycetota</taxon>
        <taxon>Planctomycetia</taxon>
        <taxon>Isosphaerales</taxon>
        <taxon>Isosphaeraceae</taxon>
        <taxon>Paludisphaera</taxon>
    </lineage>
</organism>
<proteinExistence type="predicted"/>
<dbReference type="InterPro" id="IPR001623">
    <property type="entry name" value="DnaJ_domain"/>
</dbReference>
<evidence type="ECO:0000313" key="3">
    <source>
        <dbReference type="Proteomes" id="UP000186309"/>
    </source>
</evidence>
<evidence type="ECO:0000256" key="1">
    <source>
        <dbReference type="SAM" id="Coils"/>
    </source>
</evidence>
<name>A0A1U7CI62_9BACT</name>
<dbReference type="CDD" id="cd06257">
    <property type="entry name" value="DnaJ"/>
    <property type="match status" value="1"/>
</dbReference>
<evidence type="ECO:0008006" key="4">
    <source>
        <dbReference type="Google" id="ProtNLM"/>
    </source>
</evidence>
<keyword evidence="1" id="KW-0175">Coiled coil</keyword>
<dbReference type="Proteomes" id="UP000186309">
    <property type="component" value="Chromosome"/>
</dbReference>
<dbReference type="RefSeq" id="WP_145951897.1">
    <property type="nucleotide sequence ID" value="NZ_CP019082.1"/>
</dbReference>
<accession>A0A1U7CI62</accession>
<dbReference type="EMBL" id="CP019082">
    <property type="protein sequence ID" value="APW58622.1"/>
    <property type="molecule type" value="Genomic_DNA"/>
</dbReference>
<protein>
    <recommendedName>
        <fullName evidence="4">J domain-containing protein</fullName>
    </recommendedName>
</protein>
<dbReference type="InterPro" id="IPR036869">
    <property type="entry name" value="J_dom_sf"/>
</dbReference>
<sequence>MAFIALRRSRNTSGYYLVESYRDEVGRSRKRTLCYLGREQDGTDTLAKALAHWQRNARKIARELRTAAGPRKVMLRERKNAAAGRIAVIKVHIRRAAAAAAEQKWREQQAEAERRRRERLAEQAEHWQAIERLKRQPSAEHSQAAKRAFRFLALRLHPDQGGSHEEFIRLKDAYERAEAAWRRMAG</sequence>
<keyword evidence="3" id="KW-1185">Reference proteome</keyword>
<evidence type="ECO:0000313" key="2">
    <source>
        <dbReference type="EMBL" id="APW58622.1"/>
    </source>
</evidence>
<feature type="coiled-coil region" evidence="1">
    <location>
        <begin position="98"/>
        <end position="130"/>
    </location>
</feature>
<dbReference type="SUPFAM" id="SSF46565">
    <property type="entry name" value="Chaperone J-domain"/>
    <property type="match status" value="1"/>
</dbReference>
<dbReference type="AlphaFoldDB" id="A0A1U7CI62"/>
<dbReference type="KEGG" id="pbor:BSF38_00020"/>
<dbReference type="Gene3D" id="1.10.287.110">
    <property type="entry name" value="DnaJ domain"/>
    <property type="match status" value="1"/>
</dbReference>